<protein>
    <recommendedName>
        <fullName evidence="5">Glycosyltransferase 2-like domain-containing protein</fullName>
    </recommendedName>
</protein>
<dbReference type="AlphaFoldDB" id="A0A0M0BTN1"/>
<keyword evidence="2" id="KW-0328">Glycosyltransferase</keyword>
<keyword evidence="4" id="KW-0472">Membrane</keyword>
<evidence type="ECO:0000259" key="5">
    <source>
        <dbReference type="Pfam" id="PF00535"/>
    </source>
</evidence>
<keyword evidence="4" id="KW-0812">Transmembrane</keyword>
<reference evidence="6 7" key="1">
    <citation type="submission" date="2015-06" db="EMBL/GenBank/DDBJ databases">
        <title>New insights into the roles of widespread benthic archaea in carbon and nitrogen cycling.</title>
        <authorList>
            <person name="Lazar C.S."/>
            <person name="Baker B.J."/>
            <person name="Seitz K.W."/>
            <person name="Hyde A.S."/>
            <person name="Dick G.J."/>
            <person name="Hinrichs K.-U."/>
            <person name="Teske A.P."/>
        </authorList>
    </citation>
    <scope>NUCLEOTIDE SEQUENCE [LARGE SCALE GENOMIC DNA]</scope>
    <source>
        <strain evidence="6">SG8-32-1</strain>
    </source>
</reference>
<sequence length="341" mass="38875">MSEMNARPPSVSVIIVNYNGRNFLKQCLVTLLRTDYSNYEIVVVDNASTDGSIKELEKIFGSNPHIKLVKNQDNVGHSEGCNIGVKLTKSRYLVFLDSDIEFEANNWLKELVKVMENNSKVGLAQAKIVLSEDRRRLDCVCVAIDALGTWAAYYGSKEEKLKNNFEIMAASSGCSIVRRTVFNKSGGFDNSYFIYDDDTDLSLRIRMMGYQVLFVPSAMVIHRSGVLRGVSGIGPYYSAKNRIRTAIKNYELRNVWWKFSILIFFTFVVAAGFFAVKKHDEAKATLKGMVNLFTDLPELWKKRLLFQSKRCVKDSDLVKAGFLKNDVRYTLQDFRIKLEHM</sequence>
<evidence type="ECO:0000256" key="3">
    <source>
        <dbReference type="ARBA" id="ARBA00022679"/>
    </source>
</evidence>
<dbReference type="Pfam" id="PF00535">
    <property type="entry name" value="Glycos_transf_2"/>
    <property type="match status" value="1"/>
</dbReference>
<dbReference type="CDD" id="cd04186">
    <property type="entry name" value="GT_2_like_c"/>
    <property type="match status" value="1"/>
</dbReference>
<name>A0A0M0BTN1_9ARCH</name>
<accession>A0A0M0BTN1</accession>
<dbReference type="InterPro" id="IPR029044">
    <property type="entry name" value="Nucleotide-diphossugar_trans"/>
</dbReference>
<evidence type="ECO:0000313" key="7">
    <source>
        <dbReference type="Proteomes" id="UP000037237"/>
    </source>
</evidence>
<comment type="caution">
    <text evidence="6">The sequence shown here is derived from an EMBL/GenBank/DDBJ whole genome shotgun (WGS) entry which is preliminary data.</text>
</comment>
<dbReference type="GO" id="GO:0016757">
    <property type="term" value="F:glycosyltransferase activity"/>
    <property type="evidence" value="ECO:0007669"/>
    <property type="project" value="UniProtKB-KW"/>
</dbReference>
<dbReference type="SUPFAM" id="SSF53448">
    <property type="entry name" value="Nucleotide-diphospho-sugar transferases"/>
    <property type="match status" value="1"/>
</dbReference>
<feature type="transmembrane region" description="Helical" evidence="4">
    <location>
        <begin position="255"/>
        <end position="276"/>
    </location>
</feature>
<dbReference type="InterPro" id="IPR001173">
    <property type="entry name" value="Glyco_trans_2-like"/>
</dbReference>
<dbReference type="PANTHER" id="PTHR43179">
    <property type="entry name" value="RHAMNOSYLTRANSFERASE WBBL"/>
    <property type="match status" value="1"/>
</dbReference>
<evidence type="ECO:0000256" key="1">
    <source>
        <dbReference type="ARBA" id="ARBA00006739"/>
    </source>
</evidence>
<comment type="similarity">
    <text evidence="1">Belongs to the glycosyltransferase 2 family.</text>
</comment>
<evidence type="ECO:0000256" key="2">
    <source>
        <dbReference type="ARBA" id="ARBA00022676"/>
    </source>
</evidence>
<keyword evidence="3" id="KW-0808">Transferase</keyword>
<dbReference type="Gene3D" id="3.90.550.10">
    <property type="entry name" value="Spore Coat Polysaccharide Biosynthesis Protein SpsA, Chain A"/>
    <property type="match status" value="1"/>
</dbReference>
<evidence type="ECO:0000313" key="6">
    <source>
        <dbReference type="EMBL" id="KON31829.1"/>
    </source>
</evidence>
<gene>
    <name evidence="6" type="ORF">AC477_03765</name>
</gene>
<dbReference type="EMBL" id="LFWU01000088">
    <property type="protein sequence ID" value="KON31829.1"/>
    <property type="molecule type" value="Genomic_DNA"/>
</dbReference>
<dbReference type="Proteomes" id="UP000037237">
    <property type="component" value="Unassembled WGS sequence"/>
</dbReference>
<proteinExistence type="inferred from homology"/>
<dbReference type="PANTHER" id="PTHR43179:SF12">
    <property type="entry name" value="GALACTOFURANOSYLTRANSFERASE GLFT2"/>
    <property type="match status" value="1"/>
</dbReference>
<evidence type="ECO:0000256" key="4">
    <source>
        <dbReference type="SAM" id="Phobius"/>
    </source>
</evidence>
<organism evidence="6 7">
    <name type="scientific">miscellaneous Crenarchaeota group-1 archaeon SG8-32-1</name>
    <dbReference type="NCBI Taxonomy" id="1685124"/>
    <lineage>
        <taxon>Archaea</taxon>
        <taxon>Candidatus Bathyarchaeota</taxon>
        <taxon>MCG-1</taxon>
    </lineage>
</organism>
<keyword evidence="4" id="KW-1133">Transmembrane helix</keyword>
<feature type="domain" description="Glycosyltransferase 2-like" evidence="5">
    <location>
        <begin position="12"/>
        <end position="184"/>
    </location>
</feature>